<dbReference type="PANTHER" id="PTHR12461:SF99">
    <property type="entry name" value="BIFUNCTIONAL PEPTIDASE AND (3S)-LYSYL HYDROXYLASE JMJD7"/>
    <property type="match status" value="1"/>
</dbReference>
<dbReference type="KEGG" id="mbe:MBM_01929"/>
<dbReference type="eggNOG" id="KOG2508">
    <property type="taxonomic scope" value="Eukaryota"/>
</dbReference>
<keyword evidence="3" id="KW-1185">Reference proteome</keyword>
<dbReference type="Pfam" id="PF13621">
    <property type="entry name" value="Cupin_8"/>
    <property type="match status" value="1"/>
</dbReference>
<dbReference type="Gene3D" id="2.60.120.10">
    <property type="entry name" value="Jelly Rolls"/>
    <property type="match status" value="1"/>
</dbReference>
<dbReference type="InterPro" id="IPR003347">
    <property type="entry name" value="JmjC_dom"/>
</dbReference>
<dbReference type="SUPFAM" id="SSF51197">
    <property type="entry name" value="Clavaminate synthase-like"/>
    <property type="match status" value="1"/>
</dbReference>
<evidence type="ECO:0000259" key="1">
    <source>
        <dbReference type="PROSITE" id="PS51184"/>
    </source>
</evidence>
<dbReference type="EMBL" id="JH921430">
    <property type="protein sequence ID" value="EKD19977.1"/>
    <property type="molecule type" value="Genomic_DNA"/>
</dbReference>
<dbReference type="Proteomes" id="UP000006753">
    <property type="component" value="Unassembled WGS sequence"/>
</dbReference>
<evidence type="ECO:0000313" key="3">
    <source>
        <dbReference type="Proteomes" id="UP000006753"/>
    </source>
</evidence>
<dbReference type="InterPro" id="IPR014710">
    <property type="entry name" value="RmlC-like_jellyroll"/>
</dbReference>
<name>K1X4H6_MARBU</name>
<dbReference type="OMA" id="YWHDMEF"/>
<dbReference type="AlphaFoldDB" id="K1X4H6"/>
<dbReference type="HOGENOM" id="CLU_016785_6_0_1"/>
<proteinExistence type="predicted"/>
<sequence>MDLASSSPADPILGLLENYASLNLSTITTLPSLPSPLEFLRFVAQNRPFVIRGGAADWKAVQEWNVATLKTLLEGVDINVAVTPFGSRLYLSSPIQYTSYPSTPQYVDMPAANINNTTLRNADSPVLSPSGELLFVKPHEEQQPFSQFLDFIIAQEKSLSSRSISPSTQPPGGEVRYAQTQNDNLPNEYALLSTHVPPSIPFSRIALNSQPDAVNLWIGNSLSTTALHKDNYENIYVQIIGRKTFLLIPPIAWSAVAERPLRPASYARLAQHSPRHLPGGGFEIVEEAGDPVPFATWDPDSPLGAEEGNGTRYSKWVEPLRVELREGDMLYLPAQWYHKVSQSCSEEGICVAVNYWHDMEFGGGFWPMCNFVRDVGLAATSGTGGS</sequence>
<dbReference type="OrthoDB" id="415358at2759"/>
<dbReference type="SMART" id="SM00558">
    <property type="entry name" value="JmjC"/>
    <property type="match status" value="1"/>
</dbReference>
<gene>
    <name evidence="2" type="ORF">MBM_01929</name>
</gene>
<feature type="domain" description="JmjC" evidence="1">
    <location>
        <begin position="185"/>
        <end position="372"/>
    </location>
</feature>
<dbReference type="InterPro" id="IPR041667">
    <property type="entry name" value="Cupin_8"/>
</dbReference>
<organism evidence="2 3">
    <name type="scientific">Marssonina brunnea f. sp. multigermtubi (strain MB_m1)</name>
    <name type="common">Marssonina leaf spot fungus</name>
    <dbReference type="NCBI Taxonomy" id="1072389"/>
    <lineage>
        <taxon>Eukaryota</taxon>
        <taxon>Fungi</taxon>
        <taxon>Dikarya</taxon>
        <taxon>Ascomycota</taxon>
        <taxon>Pezizomycotina</taxon>
        <taxon>Leotiomycetes</taxon>
        <taxon>Helotiales</taxon>
        <taxon>Drepanopezizaceae</taxon>
        <taxon>Drepanopeziza</taxon>
    </lineage>
</organism>
<reference evidence="2 3" key="1">
    <citation type="journal article" date="2012" name="BMC Genomics">
        <title>Sequencing the genome of Marssonina brunnea reveals fungus-poplar co-evolution.</title>
        <authorList>
            <person name="Zhu S."/>
            <person name="Cao Y.-Z."/>
            <person name="Jiang C."/>
            <person name="Tan B.-Y."/>
            <person name="Wang Z."/>
            <person name="Feng S."/>
            <person name="Zhang L."/>
            <person name="Su X.-H."/>
            <person name="Brejova B."/>
            <person name="Vinar T."/>
            <person name="Xu M."/>
            <person name="Wang M.-X."/>
            <person name="Zhang S.-G."/>
            <person name="Huang M.-R."/>
            <person name="Wu R."/>
            <person name="Zhou Y."/>
        </authorList>
    </citation>
    <scope>NUCLEOTIDE SEQUENCE [LARGE SCALE GENOMIC DNA]</scope>
    <source>
        <strain evidence="2 3">MB_m1</strain>
    </source>
</reference>
<protein>
    <submittedName>
        <fullName evidence="2">Phospholipase A2 protein family</fullName>
    </submittedName>
</protein>
<accession>K1X4H6</accession>
<dbReference type="PANTHER" id="PTHR12461">
    <property type="entry name" value="HYPOXIA-INDUCIBLE FACTOR 1 ALPHA INHIBITOR-RELATED"/>
    <property type="match status" value="1"/>
</dbReference>
<dbReference type="InParanoid" id="K1X4H6"/>
<evidence type="ECO:0000313" key="2">
    <source>
        <dbReference type="EMBL" id="EKD19977.1"/>
    </source>
</evidence>
<dbReference type="PROSITE" id="PS51184">
    <property type="entry name" value="JMJC"/>
    <property type="match status" value="1"/>
</dbReference>